<dbReference type="InterPro" id="IPR014509">
    <property type="entry name" value="YjdF-like"/>
</dbReference>
<feature type="transmembrane region" description="Helical" evidence="2">
    <location>
        <begin position="43"/>
        <end position="62"/>
    </location>
</feature>
<keyword evidence="2" id="KW-0472">Membrane</keyword>
<proteinExistence type="predicted"/>
<accession>A0ABV4UUB2</accession>
<keyword evidence="2" id="KW-0812">Transmembrane</keyword>
<evidence type="ECO:0000313" key="3">
    <source>
        <dbReference type="EMBL" id="MFB0836290.1"/>
    </source>
</evidence>
<name>A0ABV4UUB2_9MICC</name>
<organism evidence="3 4">
    <name type="scientific">Arthrobacter halodurans</name>
    <dbReference type="NCBI Taxonomy" id="516699"/>
    <lineage>
        <taxon>Bacteria</taxon>
        <taxon>Bacillati</taxon>
        <taxon>Actinomycetota</taxon>
        <taxon>Actinomycetes</taxon>
        <taxon>Micrococcales</taxon>
        <taxon>Micrococcaceae</taxon>
        <taxon>Arthrobacter</taxon>
    </lineage>
</organism>
<dbReference type="Pfam" id="PF09997">
    <property type="entry name" value="DUF2238"/>
    <property type="match status" value="1"/>
</dbReference>
<gene>
    <name evidence="3" type="ORF">ACETWP_17000</name>
</gene>
<reference evidence="3 4" key="1">
    <citation type="submission" date="2024-09" db="EMBL/GenBank/DDBJ databases">
        <authorList>
            <person name="Salinas-Garcia M.A."/>
            <person name="Prieme A."/>
        </authorList>
    </citation>
    <scope>NUCLEOTIDE SEQUENCE [LARGE SCALE GENOMIC DNA]</scope>
    <source>
        <strain evidence="3 4">DSM 21081</strain>
    </source>
</reference>
<evidence type="ECO:0000256" key="1">
    <source>
        <dbReference type="SAM" id="MobiDB-lite"/>
    </source>
</evidence>
<feature type="transmembrane region" description="Helical" evidence="2">
    <location>
        <begin position="74"/>
        <end position="93"/>
    </location>
</feature>
<dbReference type="EMBL" id="JBHDLJ010000021">
    <property type="protein sequence ID" value="MFB0836290.1"/>
    <property type="molecule type" value="Genomic_DNA"/>
</dbReference>
<sequence>MTIPAAPHRAPAYAERFRLAPTDLGRAVGALAVPAGWAVGGPVSASVMLLALGGLWALRYYARTPLEDAVGQTVILCAGWFSVVGAYATVAGLDLAVHVAAPLVLTRLAWDMLVVHRLAHPPLEGHPRLRAGSAIAAASLGTLLGVLWEIGEWAGHEFLTRDIGVGYRDTIGDLAATLLGASAGAVLATRPRHVPVSDSPQSDPSLSDPSLPGSPASGSPAPNTAP</sequence>
<comment type="caution">
    <text evidence="3">The sequence shown here is derived from an EMBL/GenBank/DDBJ whole genome shotgun (WGS) entry which is preliminary data.</text>
</comment>
<feature type="region of interest" description="Disordered" evidence="1">
    <location>
        <begin position="191"/>
        <end position="226"/>
    </location>
</feature>
<keyword evidence="4" id="KW-1185">Reference proteome</keyword>
<keyword evidence="2" id="KW-1133">Transmembrane helix</keyword>
<evidence type="ECO:0000256" key="2">
    <source>
        <dbReference type="SAM" id="Phobius"/>
    </source>
</evidence>
<dbReference type="RefSeq" id="WP_373973476.1">
    <property type="nucleotide sequence ID" value="NZ_JBHDLJ010000021.1"/>
</dbReference>
<evidence type="ECO:0008006" key="5">
    <source>
        <dbReference type="Google" id="ProtNLM"/>
    </source>
</evidence>
<evidence type="ECO:0000313" key="4">
    <source>
        <dbReference type="Proteomes" id="UP001575652"/>
    </source>
</evidence>
<protein>
    <recommendedName>
        <fullName evidence="5">DUF2238 domain-containing protein</fullName>
    </recommendedName>
</protein>
<dbReference type="Proteomes" id="UP001575652">
    <property type="component" value="Unassembled WGS sequence"/>
</dbReference>